<dbReference type="Proteomes" id="UP000632828">
    <property type="component" value="Unassembled WGS sequence"/>
</dbReference>
<comment type="caution">
    <text evidence="20">The sequence shown here is derived from an EMBL/GenBank/DDBJ whole genome shotgun (WGS) entry which is preliminary data.</text>
</comment>
<feature type="compositionally biased region" description="Polar residues" evidence="18">
    <location>
        <begin position="600"/>
        <end position="636"/>
    </location>
</feature>
<evidence type="ECO:0000256" key="3">
    <source>
        <dbReference type="ARBA" id="ARBA00005663"/>
    </source>
</evidence>
<comment type="subcellular location">
    <subcellularLocation>
        <location evidence="2">Cytoplasm</location>
    </subcellularLocation>
</comment>
<gene>
    <name evidence="20" type="ORF">ICT70_11775</name>
</gene>
<keyword evidence="13" id="KW-0255">Endonuclease</keyword>
<dbReference type="InterPro" id="IPR004659">
    <property type="entry name" value="RNase_E/G"/>
</dbReference>
<keyword evidence="6" id="KW-0963">Cytoplasm</keyword>
<dbReference type="Gene3D" id="2.40.50.140">
    <property type="entry name" value="Nucleic acid-binding proteins"/>
    <property type="match status" value="1"/>
</dbReference>
<keyword evidence="16" id="KW-0694">RNA-binding</keyword>
<dbReference type="RefSeq" id="WP_191156889.1">
    <property type="nucleotide sequence ID" value="NZ_JACWUN010000014.1"/>
</dbReference>
<dbReference type="GO" id="GO:0016787">
    <property type="term" value="F:hydrolase activity"/>
    <property type="evidence" value="ECO:0007669"/>
    <property type="project" value="UniProtKB-KW"/>
</dbReference>
<evidence type="ECO:0000256" key="16">
    <source>
        <dbReference type="ARBA" id="ARBA00022884"/>
    </source>
</evidence>
<evidence type="ECO:0000256" key="7">
    <source>
        <dbReference type="ARBA" id="ARBA00022519"/>
    </source>
</evidence>
<evidence type="ECO:0000256" key="17">
    <source>
        <dbReference type="ARBA" id="ARBA00023136"/>
    </source>
</evidence>
<dbReference type="GO" id="GO:0005737">
    <property type="term" value="C:cytoplasm"/>
    <property type="evidence" value="ECO:0007669"/>
    <property type="project" value="UniProtKB-SubCell"/>
</dbReference>
<evidence type="ECO:0000256" key="18">
    <source>
        <dbReference type="SAM" id="MobiDB-lite"/>
    </source>
</evidence>
<feature type="region of interest" description="Disordered" evidence="18">
    <location>
        <begin position="517"/>
        <end position="882"/>
    </location>
</feature>
<dbReference type="NCBIfam" id="TIGR00757">
    <property type="entry name" value="RNaseEG"/>
    <property type="match status" value="1"/>
</dbReference>
<evidence type="ECO:0000256" key="13">
    <source>
        <dbReference type="ARBA" id="ARBA00022759"/>
    </source>
</evidence>
<keyword evidence="21" id="KW-1185">Reference proteome</keyword>
<dbReference type="Gene3D" id="3.40.1260.20">
    <property type="entry name" value="Ribonuclease E, catalytic domain"/>
    <property type="match status" value="1"/>
</dbReference>
<evidence type="ECO:0000313" key="21">
    <source>
        <dbReference type="Proteomes" id="UP000632828"/>
    </source>
</evidence>
<dbReference type="Pfam" id="PF20833">
    <property type="entry name" value="RNase_E_G_Thio"/>
    <property type="match status" value="1"/>
</dbReference>
<dbReference type="PANTHER" id="PTHR30001">
    <property type="entry name" value="RIBONUCLEASE"/>
    <property type="match status" value="1"/>
</dbReference>
<feature type="domain" description="S1 motif" evidence="19">
    <location>
        <begin position="40"/>
        <end position="120"/>
    </location>
</feature>
<dbReference type="SUPFAM" id="SSF50249">
    <property type="entry name" value="Nucleic acid-binding proteins"/>
    <property type="match status" value="1"/>
</dbReference>
<keyword evidence="7" id="KW-0997">Cell inner membrane</keyword>
<evidence type="ECO:0000256" key="6">
    <source>
        <dbReference type="ARBA" id="ARBA00022490"/>
    </source>
</evidence>
<feature type="compositionally biased region" description="Low complexity" evidence="18">
    <location>
        <begin position="866"/>
        <end position="875"/>
    </location>
</feature>
<evidence type="ECO:0000256" key="8">
    <source>
        <dbReference type="ARBA" id="ARBA00022552"/>
    </source>
</evidence>
<evidence type="ECO:0000256" key="9">
    <source>
        <dbReference type="ARBA" id="ARBA00022694"/>
    </source>
</evidence>
<proteinExistence type="inferred from homology"/>
<comment type="similarity">
    <text evidence="3">Belongs to the RNase E/G family. RNase G subfamily.</text>
</comment>
<dbReference type="EMBL" id="JACWUN010000014">
    <property type="protein sequence ID" value="MBD1401352.1"/>
    <property type="molecule type" value="Genomic_DNA"/>
</dbReference>
<evidence type="ECO:0000256" key="4">
    <source>
        <dbReference type="ARBA" id="ARBA00017719"/>
    </source>
</evidence>
<evidence type="ECO:0000256" key="15">
    <source>
        <dbReference type="ARBA" id="ARBA00022842"/>
    </source>
</evidence>
<keyword evidence="12" id="KW-0699">rRNA-binding</keyword>
<reference evidence="20" key="1">
    <citation type="submission" date="2020-09" db="EMBL/GenBank/DDBJ databases">
        <title>Pelobacter alkaliphilus sp. nov., a novel anaerobic arsenate-reducing bacterium from terrestrial mud volcano.</title>
        <authorList>
            <person name="Khomyakova M.A."/>
            <person name="Merkel A.Y."/>
            <person name="Slobodkin A.I."/>
        </authorList>
    </citation>
    <scope>NUCLEOTIDE SEQUENCE</scope>
    <source>
        <strain evidence="20">M08fum</strain>
    </source>
</reference>
<evidence type="ECO:0000256" key="2">
    <source>
        <dbReference type="ARBA" id="ARBA00004496"/>
    </source>
</evidence>
<keyword evidence="10" id="KW-0540">Nuclease</keyword>
<comment type="cofactor">
    <cofactor evidence="1">
        <name>Mg(2+)</name>
        <dbReference type="ChEBI" id="CHEBI:18420"/>
    </cofactor>
</comment>
<keyword evidence="8" id="KW-0698">rRNA processing</keyword>
<dbReference type="GO" id="GO:0046872">
    <property type="term" value="F:metal ion binding"/>
    <property type="evidence" value="ECO:0007669"/>
    <property type="project" value="UniProtKB-KW"/>
</dbReference>
<feature type="compositionally biased region" description="Basic residues" evidence="18">
    <location>
        <begin position="563"/>
        <end position="574"/>
    </location>
</feature>
<dbReference type="PROSITE" id="PS50126">
    <property type="entry name" value="S1"/>
    <property type="match status" value="1"/>
</dbReference>
<evidence type="ECO:0000313" key="20">
    <source>
        <dbReference type="EMBL" id="MBD1401352.1"/>
    </source>
</evidence>
<name>A0A8J6QZI1_9BACT</name>
<evidence type="ECO:0000256" key="5">
    <source>
        <dbReference type="ARBA" id="ARBA00022475"/>
    </source>
</evidence>
<feature type="compositionally biased region" description="Low complexity" evidence="18">
    <location>
        <begin position="543"/>
        <end position="554"/>
    </location>
</feature>
<dbReference type="PANTHER" id="PTHR30001:SF1">
    <property type="entry name" value="RIBONUCLEASE E_G-LIKE PROTEIN, CHLOROPLASTIC"/>
    <property type="match status" value="1"/>
</dbReference>
<feature type="compositionally biased region" description="Low complexity" evidence="18">
    <location>
        <begin position="765"/>
        <end position="774"/>
    </location>
</feature>
<dbReference type="GO" id="GO:0004519">
    <property type="term" value="F:endonuclease activity"/>
    <property type="evidence" value="ECO:0007669"/>
    <property type="project" value="UniProtKB-KW"/>
</dbReference>
<feature type="compositionally biased region" description="Basic and acidic residues" evidence="18">
    <location>
        <begin position="819"/>
        <end position="835"/>
    </location>
</feature>
<evidence type="ECO:0000256" key="14">
    <source>
        <dbReference type="ARBA" id="ARBA00022801"/>
    </source>
</evidence>
<feature type="compositionally biased region" description="Low complexity" evidence="18">
    <location>
        <begin position="582"/>
        <end position="596"/>
    </location>
</feature>
<protein>
    <recommendedName>
        <fullName evidence="4">Ribonuclease G</fullName>
    </recommendedName>
</protein>
<keyword evidence="14" id="KW-0378">Hydrolase</keyword>
<dbReference type="InterPro" id="IPR019307">
    <property type="entry name" value="RNA-bd_AU-1/RNase_E/G"/>
</dbReference>
<evidence type="ECO:0000256" key="10">
    <source>
        <dbReference type="ARBA" id="ARBA00022722"/>
    </source>
</evidence>
<dbReference type="GO" id="GO:0008033">
    <property type="term" value="P:tRNA processing"/>
    <property type="evidence" value="ECO:0007669"/>
    <property type="project" value="UniProtKB-KW"/>
</dbReference>
<evidence type="ECO:0000256" key="12">
    <source>
        <dbReference type="ARBA" id="ARBA00022730"/>
    </source>
</evidence>
<dbReference type="SMART" id="SM00316">
    <property type="entry name" value="S1"/>
    <property type="match status" value="1"/>
</dbReference>
<dbReference type="AlphaFoldDB" id="A0A8J6QZI1"/>
<sequence length="882" mass="96333">MSKKMLINASHPEENRVAIVVDGVLSELDIELAGQEQSRGNIYKAAVVRVETGLQAAFVDYGADKLGFLQISEIHPEIYPARHQTNGRPRIADILHRGQEILVQVVKEERGHKGAALTTFLSLPGRYMVLMPDSTTKGVSRKITEEAQRKVLKKTMAELHLPDQMGYIVRTAGIGKEKEELKRDFDYLVRLYEGIIQRKEQVKAPAQLYQESNLAIRSIRDYFSTDMDEVLVDDEKVFNDTKDFFALVMPEHSHLVKRHRERRPIFSRYQIEEQIDALSRNQVALPSGGSIVIDPTEALVAIDVNSGKMSSESGIEATAAKTNLEAATEVGRQLRLRDLGGLIVIDFIDMRDRKHIREIEQELRKALKNDKARVSVGRISQFGLMEMSRQRIKPVLSVGAYQECPHCHGLGRIKSIEAQAVSFLRQAHTAAAKGQIGHIEARVPYEVANYLLNQKRNTITQLEILLGLKVTILGQSDLLPGELHLESFKREKDTSDDTKSVPVSHANQIEMALAEAQLEDQQPDSVTATDPDSPPDGHISTPEAVAEADSAVSSDEAETPAPAKKRRRRRRKKPAAQPTTTSYEEAAAENLSASEETTPRGDQQPTDISGQETSDSQSARPLTDAPETSETASPTQEKPRRRSRRPRKTAAKNTQGDESHAQDQESDVPAADINGALQPAAAMTTDSTSGAEGAADTGVKPARPARKRPTNKSRSASTATAEAPPEIPAADQQPPVDDAPLPSEKLPEGPLPVKKPGRKPRQPGTKSSTAKSATPTIPENATQEAPDAPADKPAPKRPRRTRKTSPPAAAEDNTSVADESNKKEVAGETAEKKVAATDNSADPGQAPPTETIAARTPQRRRRSKPTKAAATAEPTDLTPPES</sequence>
<evidence type="ECO:0000256" key="1">
    <source>
        <dbReference type="ARBA" id="ARBA00001946"/>
    </source>
</evidence>
<dbReference type="CDD" id="cd04453">
    <property type="entry name" value="S1_RNase_E"/>
    <property type="match status" value="1"/>
</dbReference>
<accession>A0A8J6QZI1</accession>
<keyword evidence="17" id="KW-0472">Membrane</keyword>
<keyword evidence="5" id="KW-1003">Cell membrane</keyword>
<dbReference type="GO" id="GO:0004540">
    <property type="term" value="F:RNA nuclease activity"/>
    <property type="evidence" value="ECO:0007669"/>
    <property type="project" value="InterPro"/>
</dbReference>
<dbReference type="GO" id="GO:0019843">
    <property type="term" value="F:rRNA binding"/>
    <property type="evidence" value="ECO:0007669"/>
    <property type="project" value="UniProtKB-KW"/>
</dbReference>
<organism evidence="20 21">
    <name type="scientific">Pelovirga terrestris</name>
    <dbReference type="NCBI Taxonomy" id="2771352"/>
    <lineage>
        <taxon>Bacteria</taxon>
        <taxon>Pseudomonadati</taxon>
        <taxon>Thermodesulfobacteriota</taxon>
        <taxon>Desulfuromonadia</taxon>
        <taxon>Geobacterales</taxon>
        <taxon>Geobacteraceae</taxon>
        <taxon>Pelovirga</taxon>
    </lineage>
</organism>
<feature type="compositionally biased region" description="Low complexity" evidence="18">
    <location>
        <begin position="715"/>
        <end position="735"/>
    </location>
</feature>
<keyword evidence="9" id="KW-0819">tRNA processing</keyword>
<dbReference type="GO" id="GO:0006364">
    <property type="term" value="P:rRNA processing"/>
    <property type="evidence" value="ECO:0007669"/>
    <property type="project" value="UniProtKB-KW"/>
</dbReference>
<dbReference type="Pfam" id="PF00575">
    <property type="entry name" value="S1"/>
    <property type="match status" value="1"/>
</dbReference>
<keyword evidence="11" id="KW-0479">Metal-binding</keyword>
<evidence type="ECO:0000259" key="19">
    <source>
        <dbReference type="PROSITE" id="PS50126"/>
    </source>
</evidence>
<dbReference type="InterPro" id="IPR003029">
    <property type="entry name" value="S1_domain"/>
</dbReference>
<dbReference type="InterPro" id="IPR048583">
    <property type="entry name" value="RNase_E_G_thioredoxin-like"/>
</dbReference>
<feature type="compositionally biased region" description="Basic residues" evidence="18">
    <location>
        <begin position="639"/>
        <end position="650"/>
    </location>
</feature>
<dbReference type="Pfam" id="PF10150">
    <property type="entry name" value="RNase_E_G"/>
    <property type="match status" value="1"/>
</dbReference>
<evidence type="ECO:0000256" key="11">
    <source>
        <dbReference type="ARBA" id="ARBA00022723"/>
    </source>
</evidence>
<keyword evidence="15" id="KW-0460">Magnesium</keyword>
<dbReference type="InterPro" id="IPR012340">
    <property type="entry name" value="NA-bd_OB-fold"/>
</dbReference>